<dbReference type="Gene3D" id="2.40.110.10">
    <property type="entry name" value="Butyryl-CoA Dehydrogenase, subunit A, domain 2"/>
    <property type="match status" value="1"/>
</dbReference>
<dbReference type="InterPro" id="IPR037069">
    <property type="entry name" value="AcylCoA_DH/ox_N_sf"/>
</dbReference>
<dbReference type="PROSITE" id="PS00072">
    <property type="entry name" value="ACYL_COA_DH_1"/>
    <property type="match status" value="1"/>
</dbReference>
<feature type="domain" description="Acyl-CoA dehydrogenase/oxidase C-terminal" evidence="6">
    <location>
        <begin position="225"/>
        <end position="366"/>
    </location>
</feature>
<evidence type="ECO:0000256" key="1">
    <source>
        <dbReference type="ARBA" id="ARBA00001974"/>
    </source>
</evidence>
<comment type="caution">
    <text evidence="9">The sequence shown here is derived from an EMBL/GenBank/DDBJ whole genome shotgun (WGS) entry which is preliminary data.</text>
</comment>
<comment type="cofactor">
    <cofactor evidence="1">
        <name>FAD</name>
        <dbReference type="ChEBI" id="CHEBI:57692"/>
    </cofactor>
</comment>
<protein>
    <submittedName>
        <fullName evidence="9">Acyl-CoA dehydrogenase</fullName>
    </submittedName>
</protein>
<keyword evidence="5" id="KW-0560">Oxidoreductase</keyword>
<evidence type="ECO:0000259" key="6">
    <source>
        <dbReference type="Pfam" id="PF00441"/>
    </source>
</evidence>
<feature type="domain" description="Acyl-CoA dehydrogenase/oxidase C-terminal" evidence="6">
    <location>
        <begin position="564"/>
        <end position="687"/>
    </location>
</feature>
<dbReference type="SUPFAM" id="SSF56645">
    <property type="entry name" value="Acyl-CoA dehydrogenase NM domain-like"/>
    <property type="match status" value="2"/>
</dbReference>
<dbReference type="InterPro" id="IPR006091">
    <property type="entry name" value="Acyl-CoA_Oxase/DH_mid-dom"/>
</dbReference>
<dbReference type="Gene3D" id="1.10.540.10">
    <property type="entry name" value="Acyl-CoA dehydrogenase/oxidase, N-terminal domain"/>
    <property type="match status" value="2"/>
</dbReference>
<dbReference type="GO" id="GO:0050660">
    <property type="term" value="F:flavin adenine dinucleotide binding"/>
    <property type="evidence" value="ECO:0007669"/>
    <property type="project" value="InterPro"/>
</dbReference>
<dbReference type="InterPro" id="IPR036250">
    <property type="entry name" value="AcylCo_DH-like_C"/>
</dbReference>
<dbReference type="GO" id="GO:0005886">
    <property type="term" value="C:plasma membrane"/>
    <property type="evidence" value="ECO:0007669"/>
    <property type="project" value="TreeGrafter"/>
</dbReference>
<dbReference type="PANTHER" id="PTHR43292:SF4">
    <property type="entry name" value="ACYL-COA DEHYDROGENASE FADE34"/>
    <property type="match status" value="1"/>
</dbReference>
<name>A0A7K1FIQ5_9ACTN</name>
<organism evidence="9 10">
    <name type="scientific">Nakamurella alba</name>
    <dbReference type="NCBI Taxonomy" id="2665158"/>
    <lineage>
        <taxon>Bacteria</taxon>
        <taxon>Bacillati</taxon>
        <taxon>Actinomycetota</taxon>
        <taxon>Actinomycetes</taxon>
        <taxon>Nakamurellales</taxon>
        <taxon>Nakamurellaceae</taxon>
        <taxon>Nakamurella</taxon>
    </lineage>
</organism>
<dbReference type="FunFam" id="2.40.110.10:FF:000011">
    <property type="entry name" value="Acyl-CoA dehydrogenase FadE34"/>
    <property type="match status" value="1"/>
</dbReference>
<dbReference type="InterPro" id="IPR046373">
    <property type="entry name" value="Acyl-CoA_Oxase/DH_mid-dom_sf"/>
</dbReference>
<dbReference type="InterPro" id="IPR009100">
    <property type="entry name" value="AcylCoA_DH/oxidase_NM_dom_sf"/>
</dbReference>
<comment type="similarity">
    <text evidence="2">Belongs to the acyl-CoA dehydrogenase family.</text>
</comment>
<dbReference type="Proteomes" id="UP000460221">
    <property type="component" value="Unassembled WGS sequence"/>
</dbReference>
<evidence type="ECO:0000313" key="10">
    <source>
        <dbReference type="Proteomes" id="UP000460221"/>
    </source>
</evidence>
<keyword evidence="10" id="KW-1185">Reference proteome</keyword>
<feature type="domain" description="Acyl-CoA oxidase/dehydrogenase middle" evidence="7">
    <location>
        <begin position="119"/>
        <end position="213"/>
    </location>
</feature>
<dbReference type="GO" id="GO:0003995">
    <property type="term" value="F:acyl-CoA dehydrogenase activity"/>
    <property type="evidence" value="ECO:0007669"/>
    <property type="project" value="InterPro"/>
</dbReference>
<sequence length="728" mass="76262">MQDTAGLRSEVRALVTAWQDAGRFTPRCDNWLRGFDPEFSGELAARGWLGLTWPTAAGGGGRPNTDRLVLTEELLRAGAPVAAHWMGDRQIGPAVLRHGSAALQEQYLPRIVAGEITFCLCMSETESGSDLASVRTRADRVDGGWLVRGGKIWTSHAHLASHAYLLARTGDIGSKHDGLSEFVVDMATPGITVRPILDLRGAHHFNEVTFDDVLLPAEALLGTEGNGWTQVTEQLAFERGGIERVLSSYPLLAAVMAAHEHPDPVAARTLGAALARLAALRRVARGVAEMIDEGRAPIREAAVLKDLGTAFEGEVNDIARALVDIEPDPDGSGIARLLADNLLSAPGFTIRGGTTEVLRTIVARSATAPGPVGGPELRAMADEVLTGQGGEPDRSVGDGTWQLISDLGWPGVGIDEAAGGSGGSIVDLLELLRATGRHSVSIPLAETGWAAALLAPAGGLVGDGPATVALANAALPVLADGRISGTVDRVPWGSSAARLLCVAASGDGPVLVGIDPAATGVTWHHGQNLAGEPRDDLQLDAAPIEVLRPVDVDVVRARGMVRRTAQLVGAMEAAVDSTVQHVTVRQQFGRPLVAFQAVGSQLAQMISELELAQAALRTVTDRIADDGDGGAVSAGIDRDILVAGGVDRVRGAFVVAATAAGRVARAAHQLHGAMGITREHRLHLSTRRLWSWRDEFGGPDRTAAGLGRSLLPQGENAVWDWIVGEVDG</sequence>
<evidence type="ECO:0000256" key="3">
    <source>
        <dbReference type="ARBA" id="ARBA00022630"/>
    </source>
</evidence>
<dbReference type="SUPFAM" id="SSF47203">
    <property type="entry name" value="Acyl-CoA dehydrogenase C-terminal domain-like"/>
    <property type="match status" value="2"/>
</dbReference>
<evidence type="ECO:0000256" key="2">
    <source>
        <dbReference type="ARBA" id="ARBA00009347"/>
    </source>
</evidence>
<dbReference type="EMBL" id="WLYK01000001">
    <property type="protein sequence ID" value="MTD13143.1"/>
    <property type="molecule type" value="Genomic_DNA"/>
</dbReference>
<dbReference type="RefSeq" id="WP_322097476.1">
    <property type="nucleotide sequence ID" value="NZ_WLYK01000001.1"/>
</dbReference>
<accession>A0A7K1FIQ5</accession>
<evidence type="ECO:0000313" key="9">
    <source>
        <dbReference type="EMBL" id="MTD13143.1"/>
    </source>
</evidence>
<dbReference type="InterPro" id="IPR006089">
    <property type="entry name" value="Acyl-CoA_DH_CS"/>
</dbReference>
<evidence type="ECO:0000256" key="4">
    <source>
        <dbReference type="ARBA" id="ARBA00022827"/>
    </source>
</evidence>
<evidence type="ECO:0000259" key="7">
    <source>
        <dbReference type="Pfam" id="PF02770"/>
    </source>
</evidence>
<dbReference type="AlphaFoldDB" id="A0A7K1FIQ5"/>
<dbReference type="InterPro" id="IPR013786">
    <property type="entry name" value="AcylCoA_DH/ox_N"/>
</dbReference>
<dbReference type="Pfam" id="PF02770">
    <property type="entry name" value="Acyl-CoA_dh_M"/>
    <property type="match status" value="1"/>
</dbReference>
<evidence type="ECO:0000256" key="5">
    <source>
        <dbReference type="ARBA" id="ARBA00023002"/>
    </source>
</evidence>
<dbReference type="Pfam" id="PF00441">
    <property type="entry name" value="Acyl-CoA_dh_1"/>
    <property type="match status" value="2"/>
</dbReference>
<dbReference type="Gene3D" id="1.20.140.10">
    <property type="entry name" value="Butyryl-CoA Dehydrogenase, subunit A, domain 3"/>
    <property type="match status" value="2"/>
</dbReference>
<reference evidence="9 10" key="1">
    <citation type="submission" date="2019-11" db="EMBL/GenBank/DDBJ databases">
        <authorList>
            <person name="Jiang L.-Q."/>
        </authorList>
    </citation>
    <scope>NUCLEOTIDE SEQUENCE [LARGE SCALE GENOMIC DNA]</scope>
    <source>
        <strain evidence="9 10">YIM 132087</strain>
    </source>
</reference>
<proteinExistence type="inferred from homology"/>
<keyword evidence="4" id="KW-0274">FAD</keyword>
<gene>
    <name evidence="9" type="ORF">GIS00_04180</name>
</gene>
<dbReference type="Pfam" id="PF02771">
    <property type="entry name" value="Acyl-CoA_dh_N"/>
    <property type="match status" value="1"/>
</dbReference>
<feature type="domain" description="Acyl-CoA dehydrogenase/oxidase N-terminal" evidence="8">
    <location>
        <begin position="25"/>
        <end position="115"/>
    </location>
</feature>
<dbReference type="InterPro" id="IPR052161">
    <property type="entry name" value="Mycobact_Acyl-CoA_DH"/>
</dbReference>
<dbReference type="InterPro" id="IPR009075">
    <property type="entry name" value="AcylCo_DH/oxidase_C"/>
</dbReference>
<evidence type="ECO:0000259" key="8">
    <source>
        <dbReference type="Pfam" id="PF02771"/>
    </source>
</evidence>
<dbReference type="PANTHER" id="PTHR43292">
    <property type="entry name" value="ACYL-COA DEHYDROGENASE"/>
    <property type="match status" value="1"/>
</dbReference>
<keyword evidence="3" id="KW-0285">Flavoprotein</keyword>